<dbReference type="Pfam" id="PF00067">
    <property type="entry name" value="p450"/>
    <property type="match status" value="1"/>
</dbReference>
<proteinExistence type="inferred from homology"/>
<evidence type="ECO:0000256" key="7">
    <source>
        <dbReference type="PIRSR" id="PIRSR602401-1"/>
    </source>
</evidence>
<dbReference type="InterPro" id="IPR001128">
    <property type="entry name" value="Cyt_P450"/>
</dbReference>
<evidence type="ECO:0000256" key="5">
    <source>
        <dbReference type="ARBA" id="ARBA00023002"/>
    </source>
</evidence>
<feature type="transmembrane region" description="Helical" evidence="9">
    <location>
        <begin position="12"/>
        <end position="30"/>
    </location>
</feature>
<dbReference type="InterPro" id="IPR002401">
    <property type="entry name" value="Cyt_P450_E_grp-I"/>
</dbReference>
<keyword evidence="9" id="KW-0472">Membrane</keyword>
<dbReference type="SUPFAM" id="SSF48264">
    <property type="entry name" value="Cytochrome P450"/>
    <property type="match status" value="1"/>
</dbReference>
<comment type="similarity">
    <text evidence="2 8">Belongs to the cytochrome P450 family.</text>
</comment>
<dbReference type="CDD" id="cd11059">
    <property type="entry name" value="CYP_fungal"/>
    <property type="match status" value="1"/>
</dbReference>
<gene>
    <name evidence="10" type="primary">hfaza2F</name>
</gene>
<dbReference type="GO" id="GO:0020037">
    <property type="term" value="F:heme binding"/>
    <property type="evidence" value="ECO:0007669"/>
    <property type="project" value="InterPro"/>
</dbReference>
<dbReference type="EMBL" id="MN736720">
    <property type="protein sequence ID" value="QNC49726.1"/>
    <property type="molecule type" value="Genomic_DNA"/>
</dbReference>
<name>A0A7G6J4F7_9PEZI</name>
<dbReference type="InterPro" id="IPR017972">
    <property type="entry name" value="Cyt_P450_CS"/>
</dbReference>
<dbReference type="GO" id="GO:0016705">
    <property type="term" value="F:oxidoreductase activity, acting on paired donors, with incorporation or reduction of molecular oxygen"/>
    <property type="evidence" value="ECO:0007669"/>
    <property type="project" value="InterPro"/>
</dbReference>
<accession>A0A7G6J4F7</accession>
<dbReference type="PANTHER" id="PTHR24305:SF96">
    <property type="entry name" value="CYTOCHROME P450 MONOOXYGENASE STCB-RELATED"/>
    <property type="match status" value="1"/>
</dbReference>
<dbReference type="GO" id="GO:0004497">
    <property type="term" value="F:monooxygenase activity"/>
    <property type="evidence" value="ECO:0007669"/>
    <property type="project" value="UniProtKB-KW"/>
</dbReference>
<comment type="cofactor">
    <cofactor evidence="1 7">
        <name>heme</name>
        <dbReference type="ChEBI" id="CHEBI:30413"/>
    </cofactor>
</comment>
<dbReference type="GO" id="GO:0005506">
    <property type="term" value="F:iron ion binding"/>
    <property type="evidence" value="ECO:0007669"/>
    <property type="project" value="InterPro"/>
</dbReference>
<evidence type="ECO:0000313" key="10">
    <source>
        <dbReference type="EMBL" id="QNC49726.1"/>
    </source>
</evidence>
<dbReference type="Gene3D" id="1.10.630.10">
    <property type="entry name" value="Cytochrome P450"/>
    <property type="match status" value="1"/>
</dbReference>
<keyword evidence="8" id="KW-0503">Monooxygenase</keyword>
<evidence type="ECO:0000256" key="2">
    <source>
        <dbReference type="ARBA" id="ARBA00010617"/>
    </source>
</evidence>
<dbReference type="InterPro" id="IPR036396">
    <property type="entry name" value="Cyt_P450_sf"/>
</dbReference>
<protein>
    <submittedName>
        <fullName evidence="10">Hfaza2F</fullName>
    </submittedName>
</protein>
<evidence type="ECO:0000256" key="3">
    <source>
        <dbReference type="ARBA" id="ARBA00022617"/>
    </source>
</evidence>
<dbReference type="PRINTS" id="PR00385">
    <property type="entry name" value="P450"/>
</dbReference>
<keyword evidence="6 7" id="KW-0408">Iron</keyword>
<dbReference type="InterPro" id="IPR050121">
    <property type="entry name" value="Cytochrome_P450_monoxygenase"/>
</dbReference>
<keyword evidence="4 7" id="KW-0479">Metal-binding</keyword>
<dbReference type="PANTHER" id="PTHR24305">
    <property type="entry name" value="CYTOCHROME P450"/>
    <property type="match status" value="1"/>
</dbReference>
<keyword evidence="3 7" id="KW-0349">Heme</keyword>
<evidence type="ECO:0000256" key="8">
    <source>
        <dbReference type="RuleBase" id="RU000461"/>
    </source>
</evidence>
<evidence type="ECO:0000256" key="1">
    <source>
        <dbReference type="ARBA" id="ARBA00001971"/>
    </source>
</evidence>
<dbReference type="AlphaFoldDB" id="A0A7G6J4F7"/>
<evidence type="ECO:0000256" key="6">
    <source>
        <dbReference type="ARBA" id="ARBA00023004"/>
    </source>
</evidence>
<dbReference type="PRINTS" id="PR00463">
    <property type="entry name" value="EP450I"/>
</dbReference>
<dbReference type="PROSITE" id="PS00086">
    <property type="entry name" value="CYTOCHROME_P450"/>
    <property type="match status" value="1"/>
</dbReference>
<dbReference type="OrthoDB" id="1470350at2759"/>
<reference evidence="10" key="1">
    <citation type="journal article" date="2020" name="Chemistry">
        <title>Hybridorubrins A-D, novel azaphilone heterodimers from stromata of Hypoxylon fragiforme and insights into the biosynthetic machinery for azaphilone diversification.</title>
        <authorList>
            <person name="Becker K."/>
            <person name="Pfutze S."/>
            <person name="Kuhnert E."/>
            <person name="Cox R."/>
            <person name="Stadler M."/>
            <person name="Surup F."/>
        </authorList>
    </citation>
    <scope>NUCLEOTIDE SEQUENCE</scope>
</reference>
<keyword evidence="5 8" id="KW-0560">Oxidoreductase</keyword>
<evidence type="ECO:0000256" key="9">
    <source>
        <dbReference type="SAM" id="Phobius"/>
    </source>
</evidence>
<feature type="binding site" description="axial binding residue" evidence="7">
    <location>
        <position position="439"/>
    </location>
    <ligand>
        <name>heme</name>
        <dbReference type="ChEBI" id="CHEBI:30413"/>
    </ligand>
    <ligandPart>
        <name>Fe</name>
        <dbReference type="ChEBI" id="CHEBI:18248"/>
    </ligandPart>
</feature>
<keyword evidence="9" id="KW-1133">Transmembrane helix</keyword>
<evidence type="ECO:0000256" key="4">
    <source>
        <dbReference type="ARBA" id="ARBA00022723"/>
    </source>
</evidence>
<keyword evidence="9" id="KW-0812">Transmembrane</keyword>
<organism evidence="10">
    <name type="scientific">Hypoxylon fragiforme</name>
    <dbReference type="NCBI Taxonomy" id="63214"/>
    <lineage>
        <taxon>Eukaryota</taxon>
        <taxon>Fungi</taxon>
        <taxon>Dikarya</taxon>
        <taxon>Ascomycota</taxon>
        <taxon>Pezizomycotina</taxon>
        <taxon>Sordariomycetes</taxon>
        <taxon>Xylariomycetidae</taxon>
        <taxon>Xylariales</taxon>
        <taxon>Hypoxylaceae</taxon>
        <taxon>Hypoxylon</taxon>
    </lineage>
</organism>
<sequence length="496" mass="55860">MATSNEPPPSPFQYLTTANLIWGVIGFYVLRTIIRAVRDPLSSVPGPLLSRWTDLHVRIRLLSGTKARYVNSLHEQYGPIVRLGPREVCVSDVKGAREIHRGKSKYLKDPQFYVGGKVRSLFSALDPAFHAQRKRTIERCFAETSMVDLEPTVFQKAELAISKMRDDMKTNGCTDILHWWTLFAMDVIGELCFGDSFHMLEVGKKNQYAEDIAEMGSLLPLRGAFPSLIWLSGYLPIFSQFKDIGNTRKRIIEYGIQRTEKYVQLVTKGGGRRTLFSSLVSTSGAQSWVLSQEDLTNESQSYITAGTDTTAVTLTYLIYAVTKDEHIREKLLQEIQSLPHDFNHRNLRDLTYLNQVIDETLRLYGAAAGALPRIVPREGSELVGHYLPGGAVVSTQNYTLHRNPEIFPDPEKFDPSRWANPSPEAKSGFMPFGIGSRACIGLNLARMELRLCTAFFFKAFPTAKLSDKYGMTEDEMDPKINFLVMPSGHRCLVETS</sequence>